<dbReference type="InterPro" id="IPR036291">
    <property type="entry name" value="NAD(P)-bd_dom_sf"/>
</dbReference>
<comment type="similarity">
    <text evidence="1">Belongs to the Gfo/Idh/MocA family.</text>
</comment>
<reference evidence="4 5" key="1">
    <citation type="submission" date="2019-11" db="EMBL/GenBank/DDBJ databases">
        <authorList>
            <person name="Li X.-J."/>
            <person name="Feng X.-M."/>
        </authorList>
    </citation>
    <scope>NUCLEOTIDE SEQUENCE [LARGE SCALE GENOMIC DNA]</scope>
    <source>
        <strain evidence="4 5">XMNu-373</strain>
    </source>
</reference>
<dbReference type="Pfam" id="PF01408">
    <property type="entry name" value="GFO_IDH_MocA"/>
    <property type="match status" value="1"/>
</dbReference>
<evidence type="ECO:0000313" key="4">
    <source>
        <dbReference type="EMBL" id="NDL61098.1"/>
    </source>
</evidence>
<evidence type="ECO:0000256" key="1">
    <source>
        <dbReference type="ARBA" id="ARBA00010928"/>
    </source>
</evidence>
<dbReference type="AlphaFoldDB" id="A0A7K3MFA7"/>
<protein>
    <recommendedName>
        <fullName evidence="3">Gfo/Idh/MocA-like oxidoreductase N-terminal domain-containing protein</fullName>
    </recommendedName>
</protein>
<evidence type="ECO:0000313" key="5">
    <source>
        <dbReference type="Proteomes" id="UP000460435"/>
    </source>
</evidence>
<gene>
    <name evidence="4" type="ORF">F7O44_28920</name>
</gene>
<evidence type="ECO:0000256" key="2">
    <source>
        <dbReference type="ARBA" id="ARBA00023002"/>
    </source>
</evidence>
<feature type="domain" description="Gfo/Idh/MocA-like oxidoreductase N-terminal" evidence="3">
    <location>
        <begin position="10"/>
        <end position="128"/>
    </location>
</feature>
<keyword evidence="2" id="KW-0560">Oxidoreductase</keyword>
<organism evidence="4 5">
    <name type="scientific">Phytoactinopolyspora mesophila</name>
    <dbReference type="NCBI Taxonomy" id="2650750"/>
    <lineage>
        <taxon>Bacteria</taxon>
        <taxon>Bacillati</taxon>
        <taxon>Actinomycetota</taxon>
        <taxon>Actinomycetes</taxon>
        <taxon>Jiangellales</taxon>
        <taxon>Jiangellaceae</taxon>
        <taxon>Phytoactinopolyspora</taxon>
    </lineage>
</organism>
<proteinExistence type="inferred from homology"/>
<comment type="caution">
    <text evidence="4">The sequence shown here is derived from an EMBL/GenBank/DDBJ whole genome shotgun (WGS) entry which is preliminary data.</text>
</comment>
<dbReference type="InterPro" id="IPR000683">
    <property type="entry name" value="Gfo/Idh/MocA-like_OxRdtase_N"/>
</dbReference>
<name>A0A7K3MFA7_9ACTN</name>
<dbReference type="EMBL" id="WLZY01000019">
    <property type="protein sequence ID" value="NDL61098.1"/>
    <property type="molecule type" value="Genomic_DNA"/>
</dbReference>
<keyword evidence="5" id="KW-1185">Reference proteome</keyword>
<dbReference type="InterPro" id="IPR051317">
    <property type="entry name" value="Gfo/Idh/MocA_oxidoreduct"/>
</dbReference>
<dbReference type="Proteomes" id="UP000460435">
    <property type="component" value="Unassembled WGS sequence"/>
</dbReference>
<dbReference type="PANTHER" id="PTHR43708">
    <property type="entry name" value="CONSERVED EXPRESSED OXIDOREDUCTASE (EUROFUNG)"/>
    <property type="match status" value="1"/>
</dbReference>
<dbReference type="GO" id="GO:0000166">
    <property type="term" value="F:nucleotide binding"/>
    <property type="evidence" value="ECO:0007669"/>
    <property type="project" value="InterPro"/>
</dbReference>
<dbReference type="GO" id="GO:0016491">
    <property type="term" value="F:oxidoreductase activity"/>
    <property type="evidence" value="ECO:0007669"/>
    <property type="project" value="UniProtKB-KW"/>
</dbReference>
<evidence type="ECO:0000259" key="3">
    <source>
        <dbReference type="Pfam" id="PF01408"/>
    </source>
</evidence>
<dbReference type="PANTHER" id="PTHR43708:SF5">
    <property type="entry name" value="CONSERVED EXPRESSED OXIDOREDUCTASE (EUROFUNG)-RELATED"/>
    <property type="match status" value="1"/>
</dbReference>
<dbReference type="SUPFAM" id="SSF51735">
    <property type="entry name" value="NAD(P)-binding Rossmann-fold domains"/>
    <property type="match status" value="1"/>
</dbReference>
<accession>A0A7K3MFA7</accession>
<sequence length="297" mass="31892">MESRGGALLRLGLVGTDCPHADYYVRYLNVDKAYEGFRFVAIAGGQTQRNIELAELGGVEEIVDDVSALIDRVDVAVVGHMHGGLHRQSAVPLLTAGKHVYIEKPLAVTVADAEAIIEAARQADVVVGSSSGMRFSPLVDKLRDSASRLGELQVLSVGGPTNPELPYGGHIFYGCHTVEFAMEVLGNPEFSNDVHVEQANHDITVIGRTETKPPIRLIMSLVKIDEGAEEMWGAMMIGSGGIVASEVGDPSDHYFPVTRGLAKFLDAVNMNAQQTPYGQLVAPVKLFENISKAQLAT</sequence>
<dbReference type="Gene3D" id="3.40.50.720">
    <property type="entry name" value="NAD(P)-binding Rossmann-like Domain"/>
    <property type="match status" value="1"/>
</dbReference>